<keyword evidence="1 6" id="KW-0963">Cytoplasm</keyword>
<keyword evidence="4 6" id="KW-0949">S-adenosyl-L-methionine</keyword>
<dbReference type="Gene3D" id="3.40.1280.10">
    <property type="match status" value="1"/>
</dbReference>
<evidence type="ECO:0000259" key="8">
    <source>
        <dbReference type="Pfam" id="PF00588"/>
    </source>
</evidence>
<keyword evidence="3 6" id="KW-0808">Transferase</keyword>
<evidence type="ECO:0000256" key="7">
    <source>
        <dbReference type="PIRSR" id="PIRSR029256-1"/>
    </source>
</evidence>
<evidence type="ECO:0000256" key="3">
    <source>
        <dbReference type="ARBA" id="ARBA00022679"/>
    </source>
</evidence>
<keyword evidence="2 6" id="KW-0489">Methyltransferase</keyword>
<dbReference type="RefSeq" id="WP_114544412.1">
    <property type="nucleotide sequence ID" value="NZ_QQBG01000017.1"/>
</dbReference>
<comment type="catalytic activity">
    <reaction evidence="6">
        <text>cytidine(34) in tRNA + S-adenosyl-L-methionine = 2'-O-methylcytidine(34) in tRNA + S-adenosyl-L-homocysteine + H(+)</text>
        <dbReference type="Rhea" id="RHEA:43084"/>
        <dbReference type="Rhea" id="RHEA-COMP:10331"/>
        <dbReference type="Rhea" id="RHEA-COMP:10332"/>
        <dbReference type="ChEBI" id="CHEBI:15378"/>
        <dbReference type="ChEBI" id="CHEBI:57856"/>
        <dbReference type="ChEBI" id="CHEBI:59789"/>
        <dbReference type="ChEBI" id="CHEBI:74495"/>
        <dbReference type="ChEBI" id="CHEBI:82748"/>
        <dbReference type="EC" id="2.1.1.207"/>
    </reaction>
</comment>
<dbReference type="InterPro" id="IPR016914">
    <property type="entry name" value="TrmL"/>
</dbReference>
<dbReference type="GO" id="GO:0003723">
    <property type="term" value="F:RNA binding"/>
    <property type="evidence" value="ECO:0007669"/>
    <property type="project" value="InterPro"/>
</dbReference>
<keyword evidence="10" id="KW-1185">Reference proteome</keyword>
<evidence type="ECO:0000313" key="9">
    <source>
        <dbReference type="EMBL" id="RDB31357.1"/>
    </source>
</evidence>
<dbReference type="PANTHER" id="PTHR42971:SF1">
    <property type="entry name" value="TRNA (CYTIDINE(34)-2'-O)-METHYLTRANSFERASE"/>
    <property type="match status" value="1"/>
</dbReference>
<dbReference type="HAMAP" id="MF_01885">
    <property type="entry name" value="tRNA_methyltr_TrmL"/>
    <property type="match status" value="1"/>
</dbReference>
<name>A0A369KEN1_9BACT</name>
<proteinExistence type="inferred from homology"/>
<dbReference type="CDD" id="cd18094">
    <property type="entry name" value="SpoU-like_TrmL"/>
    <property type="match status" value="1"/>
</dbReference>
<feature type="binding site" evidence="6 7">
    <location>
        <position position="128"/>
    </location>
    <ligand>
        <name>S-adenosyl-L-methionine</name>
        <dbReference type="ChEBI" id="CHEBI:59789"/>
    </ligand>
</feature>
<organism evidence="9 10">
    <name type="scientific">Candidatus Similichlamydia laticola</name>
    <dbReference type="NCBI Taxonomy" id="2170265"/>
    <lineage>
        <taxon>Bacteria</taxon>
        <taxon>Pseudomonadati</taxon>
        <taxon>Chlamydiota</taxon>
        <taxon>Chlamydiia</taxon>
        <taxon>Parachlamydiales</taxon>
        <taxon>Candidatus Parilichlamydiaceae</taxon>
        <taxon>Candidatus Similichlamydia</taxon>
    </lineage>
</organism>
<comment type="subcellular location">
    <subcellularLocation>
        <location evidence="6">Cytoplasm</location>
    </subcellularLocation>
</comment>
<dbReference type="PANTHER" id="PTHR42971">
    <property type="entry name" value="TRNA (CYTIDINE(34)-2'-O)-METHYLTRANSFERASE"/>
    <property type="match status" value="1"/>
</dbReference>
<dbReference type="InterPro" id="IPR001537">
    <property type="entry name" value="SpoU_MeTrfase"/>
</dbReference>
<comment type="similarity">
    <text evidence="6">Belongs to the class IV-like SAM-binding methyltransferase superfamily. RNA methyltransferase TrmH family. TrmL subfamily.</text>
</comment>
<dbReference type="AlphaFoldDB" id="A0A369KEN1"/>
<comment type="caution">
    <text evidence="9">The sequence shown here is derived from an EMBL/GenBank/DDBJ whole genome shotgun (WGS) entry which is preliminary data.</text>
</comment>
<dbReference type="Pfam" id="PF00588">
    <property type="entry name" value="SpoU_methylase"/>
    <property type="match status" value="1"/>
</dbReference>
<reference evidence="9 10" key="1">
    <citation type="submission" date="2018-07" db="EMBL/GenBank/DDBJ databases">
        <title>Comparative genomics of the Candidatus Parilichlamydiaceae reveals evidence of convergent evolution and genome reduction in the phylum Chlamydiae.</title>
        <authorList>
            <person name="Taylor-Brown A."/>
            <person name="Polkinghorne A."/>
        </authorList>
    </citation>
    <scope>NUCLEOTIDE SEQUENCE [LARGE SCALE GENOMIC DNA]</scope>
    <source>
        <strain evidence="9 10">Hat2</strain>
    </source>
</reference>
<dbReference type="GO" id="GO:0002130">
    <property type="term" value="P:wobble position ribose methylation"/>
    <property type="evidence" value="ECO:0007669"/>
    <property type="project" value="TreeGrafter"/>
</dbReference>
<comment type="function">
    <text evidence="6">Could methylate the ribose at the nucleotide 34 wobble position in tRNA.</text>
</comment>
<evidence type="ECO:0000256" key="1">
    <source>
        <dbReference type="ARBA" id="ARBA00022490"/>
    </source>
</evidence>
<evidence type="ECO:0000256" key="6">
    <source>
        <dbReference type="HAMAP-Rule" id="MF_01885"/>
    </source>
</evidence>
<evidence type="ECO:0000256" key="5">
    <source>
        <dbReference type="ARBA" id="ARBA00022694"/>
    </source>
</evidence>
<accession>A0A369KEN1</accession>
<keyword evidence="5 6" id="KW-0819">tRNA processing</keyword>
<dbReference type="GO" id="GO:0005737">
    <property type="term" value="C:cytoplasm"/>
    <property type="evidence" value="ECO:0007669"/>
    <property type="project" value="UniProtKB-SubCell"/>
</dbReference>
<dbReference type="InterPro" id="IPR029028">
    <property type="entry name" value="Alpha/beta_knot_MTases"/>
</dbReference>
<dbReference type="PIRSF" id="PIRSF029256">
    <property type="entry name" value="SpoU_TrmH_prd"/>
    <property type="match status" value="1"/>
</dbReference>
<dbReference type="EMBL" id="QQBG01000017">
    <property type="protein sequence ID" value="RDB31357.1"/>
    <property type="molecule type" value="Genomic_DNA"/>
</dbReference>
<dbReference type="OrthoDB" id="9789043at2"/>
<feature type="domain" description="tRNA/rRNA methyltransferase SpoU type" evidence="8">
    <location>
        <begin position="2"/>
        <end position="140"/>
    </location>
</feature>
<feature type="binding site" evidence="6 7">
    <location>
        <position position="99"/>
    </location>
    <ligand>
        <name>S-adenosyl-L-methionine</name>
        <dbReference type="ChEBI" id="CHEBI:59789"/>
    </ligand>
</feature>
<evidence type="ECO:0000256" key="2">
    <source>
        <dbReference type="ARBA" id="ARBA00022603"/>
    </source>
</evidence>
<gene>
    <name evidence="9" type="ORF">HAT2_00538</name>
</gene>
<feature type="binding site" evidence="6 7">
    <location>
        <position position="120"/>
    </location>
    <ligand>
        <name>S-adenosyl-L-methionine</name>
        <dbReference type="ChEBI" id="CHEBI:59789"/>
    </ligand>
</feature>
<sequence length="150" mass="17246">MKVVLYRPEIPQNTGNIARTCAATGCSLLLIPPLGFFLDAKTVRRSSVQYMPTKDIQIWDKGEEAWLEQMGASCWMFSTKGQLRYDQVRYEEDPILLFGRESSGLPKQWLERHPERSVRIPVKNECHSLNLSNAVSIALYEVLRQKEFAI</sequence>
<protein>
    <recommendedName>
        <fullName evidence="6">Putative tRNA (cytidine(34)-2'-O)-methyltransferase</fullName>
        <ecNumber evidence="6">2.1.1.207</ecNumber>
    </recommendedName>
    <alternativeName>
        <fullName evidence="6">tRNA (cytidine/uridine-2'-O-)-methyltransferase</fullName>
    </alternativeName>
</protein>
<dbReference type="GO" id="GO:0141102">
    <property type="term" value="F:tRNA (5-carboxymethylaminomethyluridine(34)-2'-O)-methyltransferase activity"/>
    <property type="evidence" value="ECO:0007669"/>
    <property type="project" value="RHEA"/>
</dbReference>
<dbReference type="EC" id="2.1.1.207" evidence="6"/>
<comment type="catalytic activity">
    <reaction evidence="6">
        <text>5-carboxymethylaminomethyluridine(34) in tRNA(Leu) + S-adenosyl-L-methionine = 5-carboxymethylaminomethyl-2'-O-methyluridine(34) in tRNA(Leu) + S-adenosyl-L-homocysteine + H(+)</text>
        <dbReference type="Rhea" id="RHEA:43088"/>
        <dbReference type="Rhea" id="RHEA-COMP:10333"/>
        <dbReference type="Rhea" id="RHEA-COMP:10334"/>
        <dbReference type="ChEBI" id="CHEBI:15378"/>
        <dbReference type="ChEBI" id="CHEBI:57856"/>
        <dbReference type="ChEBI" id="CHEBI:59789"/>
        <dbReference type="ChEBI" id="CHEBI:74508"/>
        <dbReference type="ChEBI" id="CHEBI:74511"/>
        <dbReference type="EC" id="2.1.1.207"/>
    </reaction>
</comment>
<evidence type="ECO:0000313" key="10">
    <source>
        <dbReference type="Proteomes" id="UP000253816"/>
    </source>
</evidence>
<dbReference type="GO" id="GO:0141098">
    <property type="term" value="F:tRNA (cytidine(34)-2'-O)-methyltransferase activity"/>
    <property type="evidence" value="ECO:0007669"/>
    <property type="project" value="RHEA"/>
</dbReference>
<dbReference type="InterPro" id="IPR029026">
    <property type="entry name" value="tRNA_m1G_MTases_N"/>
</dbReference>
<evidence type="ECO:0000256" key="4">
    <source>
        <dbReference type="ARBA" id="ARBA00022691"/>
    </source>
</evidence>
<dbReference type="SUPFAM" id="SSF75217">
    <property type="entry name" value="alpha/beta knot"/>
    <property type="match status" value="1"/>
</dbReference>
<comment type="caution">
    <text evidence="6">Lacks conserved residue(s) required for the propagation of feature annotation.</text>
</comment>
<dbReference type="Proteomes" id="UP000253816">
    <property type="component" value="Unassembled WGS sequence"/>
</dbReference>